<dbReference type="EMBL" id="FOCX01000012">
    <property type="protein sequence ID" value="SEO42625.1"/>
    <property type="molecule type" value="Genomic_DNA"/>
</dbReference>
<name>A0A1H8PL36_9EURY</name>
<feature type="transmembrane region" description="Helical" evidence="1">
    <location>
        <begin position="7"/>
        <end position="25"/>
    </location>
</feature>
<feature type="transmembrane region" description="Helical" evidence="1">
    <location>
        <begin position="60"/>
        <end position="79"/>
    </location>
</feature>
<protein>
    <recommendedName>
        <fullName evidence="4">SPW repeat-containing protein</fullName>
    </recommendedName>
</protein>
<gene>
    <name evidence="2" type="ORF">SAMN05216388_101286</name>
</gene>
<sequence>MVSNKLTELGGVVLIVAGMVTVGYLTQDDRFGFIVPLLLVMNIAVGISGMGLLALSKPKLAPIGGVVAMALSVTTFYVIWDAPLWILPTVIGGILCIVGPLSARFFRPRPSGSGS</sequence>
<dbReference type="Proteomes" id="UP000198775">
    <property type="component" value="Unassembled WGS sequence"/>
</dbReference>
<dbReference type="AlphaFoldDB" id="A0A1H8PL36"/>
<dbReference type="RefSeq" id="WP_092661035.1">
    <property type="nucleotide sequence ID" value="NZ_FOCX01000012.1"/>
</dbReference>
<keyword evidence="3" id="KW-1185">Reference proteome</keyword>
<evidence type="ECO:0000313" key="3">
    <source>
        <dbReference type="Proteomes" id="UP000198775"/>
    </source>
</evidence>
<evidence type="ECO:0000313" key="2">
    <source>
        <dbReference type="EMBL" id="SEO42625.1"/>
    </source>
</evidence>
<organism evidence="2 3">
    <name type="scientific">Halorientalis persicus</name>
    <dbReference type="NCBI Taxonomy" id="1367881"/>
    <lineage>
        <taxon>Archaea</taxon>
        <taxon>Methanobacteriati</taxon>
        <taxon>Methanobacteriota</taxon>
        <taxon>Stenosarchaea group</taxon>
        <taxon>Halobacteria</taxon>
        <taxon>Halobacteriales</taxon>
        <taxon>Haloarculaceae</taxon>
        <taxon>Halorientalis</taxon>
    </lineage>
</organism>
<evidence type="ECO:0000256" key="1">
    <source>
        <dbReference type="SAM" id="Phobius"/>
    </source>
</evidence>
<keyword evidence="1" id="KW-0472">Membrane</keyword>
<feature type="transmembrane region" description="Helical" evidence="1">
    <location>
        <begin position="31"/>
        <end position="53"/>
    </location>
</feature>
<keyword evidence="1" id="KW-1133">Transmembrane helix</keyword>
<feature type="transmembrane region" description="Helical" evidence="1">
    <location>
        <begin position="85"/>
        <end position="106"/>
    </location>
</feature>
<accession>A0A1H8PL36</accession>
<reference evidence="3" key="1">
    <citation type="submission" date="2016-10" db="EMBL/GenBank/DDBJ databases">
        <authorList>
            <person name="Varghese N."/>
            <person name="Submissions S."/>
        </authorList>
    </citation>
    <scope>NUCLEOTIDE SEQUENCE [LARGE SCALE GENOMIC DNA]</scope>
    <source>
        <strain evidence="3">IBRC-M 10043</strain>
    </source>
</reference>
<evidence type="ECO:0008006" key="4">
    <source>
        <dbReference type="Google" id="ProtNLM"/>
    </source>
</evidence>
<dbReference type="OrthoDB" id="231916at2157"/>
<proteinExistence type="predicted"/>
<keyword evidence="1" id="KW-0812">Transmembrane</keyword>